<keyword evidence="2 4" id="KW-0238">DNA-binding</keyword>
<evidence type="ECO:0000313" key="7">
    <source>
        <dbReference type="Proteomes" id="UP000053405"/>
    </source>
</evidence>
<comment type="caution">
    <text evidence="6">The sequence shown here is derived from an EMBL/GenBank/DDBJ whole genome shotgun (WGS) entry which is preliminary data.</text>
</comment>
<dbReference type="PANTHER" id="PTHR30055">
    <property type="entry name" value="HTH-TYPE TRANSCRIPTIONAL REGULATOR RUTR"/>
    <property type="match status" value="1"/>
</dbReference>
<feature type="domain" description="HTH tetR-type" evidence="5">
    <location>
        <begin position="12"/>
        <end position="72"/>
    </location>
</feature>
<sequence length="194" mass="21465">MTGPGRRAAHKARTRAAIRQAALDLISRQGYHATTVAQIAEAAHVSHTTLFRYFQSKEQVLIGDGLDDARRAMLEQIPPGLDHFDLARRIVTGIFSLARDDPFTSDPQRLHLVRTEPVLRMAHQLEADRVIQEGIEFIADYTGTDPQALSLRVFAAALSGVMMHIAERAAVPNQETLDELLAAIDLLERGLPLE</sequence>
<dbReference type="eggNOG" id="COG1309">
    <property type="taxonomic scope" value="Bacteria"/>
</dbReference>
<dbReference type="GO" id="GO:0003700">
    <property type="term" value="F:DNA-binding transcription factor activity"/>
    <property type="evidence" value="ECO:0007669"/>
    <property type="project" value="TreeGrafter"/>
</dbReference>
<evidence type="ECO:0000256" key="3">
    <source>
        <dbReference type="ARBA" id="ARBA00023163"/>
    </source>
</evidence>
<dbReference type="PRINTS" id="PR00455">
    <property type="entry name" value="HTHTETR"/>
</dbReference>
<dbReference type="GO" id="GO:0000976">
    <property type="term" value="F:transcription cis-regulatory region binding"/>
    <property type="evidence" value="ECO:0007669"/>
    <property type="project" value="TreeGrafter"/>
</dbReference>
<dbReference type="InterPro" id="IPR023772">
    <property type="entry name" value="DNA-bd_HTH_TetR-type_CS"/>
</dbReference>
<keyword evidence="1" id="KW-0805">Transcription regulation</keyword>
<evidence type="ECO:0000256" key="4">
    <source>
        <dbReference type="PROSITE-ProRule" id="PRU00335"/>
    </source>
</evidence>
<keyword evidence="3" id="KW-0804">Transcription</keyword>
<accession>L7LDV9</accession>
<dbReference type="OrthoDB" id="3787664at2"/>
<dbReference type="STRING" id="1121927.GOHSU_35_00470"/>
<dbReference type="Proteomes" id="UP000053405">
    <property type="component" value="Unassembled WGS sequence"/>
</dbReference>
<dbReference type="SUPFAM" id="SSF46689">
    <property type="entry name" value="Homeodomain-like"/>
    <property type="match status" value="1"/>
</dbReference>
<dbReference type="InterPro" id="IPR041347">
    <property type="entry name" value="MftR_C"/>
</dbReference>
<dbReference type="RefSeq" id="WP_005942085.1">
    <property type="nucleotide sequence ID" value="NZ_ATVK01000018.1"/>
</dbReference>
<dbReference type="PROSITE" id="PS01081">
    <property type="entry name" value="HTH_TETR_1"/>
    <property type="match status" value="1"/>
</dbReference>
<organism evidence="6 7">
    <name type="scientific">Gordonia hirsuta DSM 44140 = NBRC 16056</name>
    <dbReference type="NCBI Taxonomy" id="1121927"/>
    <lineage>
        <taxon>Bacteria</taxon>
        <taxon>Bacillati</taxon>
        <taxon>Actinomycetota</taxon>
        <taxon>Actinomycetes</taxon>
        <taxon>Mycobacteriales</taxon>
        <taxon>Gordoniaceae</taxon>
        <taxon>Gordonia</taxon>
    </lineage>
</organism>
<protein>
    <submittedName>
        <fullName evidence="6">Putative TetR family transcriptional regulator</fullName>
    </submittedName>
</protein>
<reference evidence="6 7" key="1">
    <citation type="submission" date="2012-12" db="EMBL/GenBank/DDBJ databases">
        <title>Whole genome shotgun sequence of Gordonia hirsuta NBRC 16056.</title>
        <authorList>
            <person name="Isaki-Nakamura S."/>
            <person name="Hosoyama A."/>
            <person name="Tsuchikane K."/>
            <person name="Katsumata H."/>
            <person name="Baba S."/>
            <person name="Yamazaki S."/>
            <person name="Fujita N."/>
        </authorList>
    </citation>
    <scope>NUCLEOTIDE SEQUENCE [LARGE SCALE GENOMIC DNA]</scope>
    <source>
        <strain evidence="6 7">NBRC 16056</strain>
    </source>
</reference>
<dbReference type="Pfam" id="PF00440">
    <property type="entry name" value="TetR_N"/>
    <property type="match status" value="1"/>
</dbReference>
<proteinExistence type="predicted"/>
<feature type="DNA-binding region" description="H-T-H motif" evidence="4">
    <location>
        <begin position="35"/>
        <end position="54"/>
    </location>
</feature>
<dbReference type="PANTHER" id="PTHR30055:SF234">
    <property type="entry name" value="HTH-TYPE TRANSCRIPTIONAL REGULATOR BETI"/>
    <property type="match status" value="1"/>
</dbReference>
<evidence type="ECO:0000256" key="1">
    <source>
        <dbReference type="ARBA" id="ARBA00023015"/>
    </source>
</evidence>
<dbReference type="Gene3D" id="1.10.357.10">
    <property type="entry name" value="Tetracycline Repressor, domain 2"/>
    <property type="match status" value="1"/>
</dbReference>
<gene>
    <name evidence="6" type="ORF">GOHSU_35_00470</name>
</gene>
<dbReference type="AlphaFoldDB" id="L7LDV9"/>
<evidence type="ECO:0000259" key="5">
    <source>
        <dbReference type="PROSITE" id="PS50977"/>
    </source>
</evidence>
<dbReference type="InterPro" id="IPR009057">
    <property type="entry name" value="Homeodomain-like_sf"/>
</dbReference>
<name>L7LDV9_9ACTN</name>
<dbReference type="InterPro" id="IPR050109">
    <property type="entry name" value="HTH-type_TetR-like_transc_reg"/>
</dbReference>
<dbReference type="Pfam" id="PF17754">
    <property type="entry name" value="TetR_C_14"/>
    <property type="match status" value="1"/>
</dbReference>
<evidence type="ECO:0000313" key="6">
    <source>
        <dbReference type="EMBL" id="GAC58252.1"/>
    </source>
</evidence>
<dbReference type="PROSITE" id="PS50977">
    <property type="entry name" value="HTH_TETR_2"/>
    <property type="match status" value="1"/>
</dbReference>
<keyword evidence="7" id="KW-1185">Reference proteome</keyword>
<dbReference type="EMBL" id="BANT01000035">
    <property type="protein sequence ID" value="GAC58252.1"/>
    <property type="molecule type" value="Genomic_DNA"/>
</dbReference>
<dbReference type="Gene3D" id="1.10.10.60">
    <property type="entry name" value="Homeodomain-like"/>
    <property type="match status" value="1"/>
</dbReference>
<dbReference type="InterPro" id="IPR001647">
    <property type="entry name" value="HTH_TetR"/>
</dbReference>
<evidence type="ECO:0000256" key="2">
    <source>
        <dbReference type="ARBA" id="ARBA00023125"/>
    </source>
</evidence>